<keyword evidence="2" id="KW-0067">ATP-binding</keyword>
<dbReference type="OrthoDB" id="9972657at2759"/>
<evidence type="ECO:0000313" key="6">
    <source>
        <dbReference type="Proteomes" id="UP000502823"/>
    </source>
</evidence>
<protein>
    <recommendedName>
        <fullName evidence="4">Protein KTI12 homolog</fullName>
    </recommendedName>
</protein>
<dbReference type="EMBL" id="BLKM01004458">
    <property type="protein sequence ID" value="GFG31469.1"/>
    <property type="molecule type" value="Genomic_DNA"/>
</dbReference>
<accession>A0A6L2PFZ1</accession>
<comment type="similarity">
    <text evidence="3">Belongs to the KTI12 family.</text>
</comment>
<dbReference type="InterPro" id="IPR027417">
    <property type="entry name" value="P-loop_NTPase"/>
</dbReference>
<evidence type="ECO:0000256" key="3">
    <source>
        <dbReference type="ARBA" id="ARBA00025768"/>
    </source>
</evidence>
<proteinExistence type="inferred from homology"/>
<evidence type="ECO:0000313" key="5">
    <source>
        <dbReference type="EMBL" id="GFG31469.1"/>
    </source>
</evidence>
<dbReference type="Gene3D" id="3.40.50.300">
    <property type="entry name" value="P-loop containing nucleotide triphosphate hydrolases"/>
    <property type="match status" value="1"/>
</dbReference>
<keyword evidence="1" id="KW-0547">Nucleotide-binding</keyword>
<dbReference type="FunCoup" id="A0A6L2PFZ1">
    <property type="interactions" value="852"/>
</dbReference>
<sequence length="265" mass="29925">MPLIIVTGIPSSGKSTRALQVKSFFEDKHERTVHIVSENDIIASCGTEKNVIFLGKLISRDDVVIIDAGNYIKGYRYELYCMSKASKTTQCTVHCEVAVNTAWEWNSVREKEDECYTRETFDALAMRFEPPDSRNRWDSPLFTVLPGDRVPVDQLHSVLFERKAPPPNQSTQCAPLLSTNFLYEIDRITQDVVTAILSAQKLGLEGEVKIPGYKDCVLLTNGVSMTAAQLTRLRRQFLSYTKLHPNNDISKIGSLFVQFLNTSLR</sequence>
<evidence type="ECO:0000256" key="1">
    <source>
        <dbReference type="ARBA" id="ARBA00022741"/>
    </source>
</evidence>
<gene>
    <name evidence="5" type="ORF">Cfor_11950</name>
</gene>
<dbReference type="SUPFAM" id="SSF52540">
    <property type="entry name" value="P-loop containing nucleoside triphosphate hydrolases"/>
    <property type="match status" value="1"/>
</dbReference>
<evidence type="ECO:0000256" key="2">
    <source>
        <dbReference type="ARBA" id="ARBA00022840"/>
    </source>
</evidence>
<dbReference type="PANTHER" id="PTHR12435">
    <property type="match status" value="1"/>
</dbReference>
<dbReference type="InParanoid" id="A0A6L2PFZ1"/>
<dbReference type="Proteomes" id="UP000502823">
    <property type="component" value="Unassembled WGS sequence"/>
</dbReference>
<dbReference type="Pfam" id="PF08433">
    <property type="entry name" value="KTI12"/>
    <property type="match status" value="1"/>
</dbReference>
<dbReference type="InterPro" id="IPR013641">
    <property type="entry name" value="KTI12/PSTK"/>
</dbReference>
<dbReference type="AlphaFoldDB" id="A0A6L2PFZ1"/>
<comment type="caution">
    <text evidence="5">The sequence shown here is derived from an EMBL/GenBank/DDBJ whole genome shotgun (WGS) entry which is preliminary data.</text>
</comment>
<keyword evidence="6" id="KW-1185">Reference proteome</keyword>
<dbReference type="GO" id="GO:0005524">
    <property type="term" value="F:ATP binding"/>
    <property type="evidence" value="ECO:0007669"/>
    <property type="project" value="UniProtKB-KW"/>
</dbReference>
<evidence type="ECO:0000256" key="4">
    <source>
        <dbReference type="ARBA" id="ARBA00026170"/>
    </source>
</evidence>
<organism evidence="5 6">
    <name type="scientific">Coptotermes formosanus</name>
    <name type="common">Formosan subterranean termite</name>
    <dbReference type="NCBI Taxonomy" id="36987"/>
    <lineage>
        <taxon>Eukaryota</taxon>
        <taxon>Metazoa</taxon>
        <taxon>Ecdysozoa</taxon>
        <taxon>Arthropoda</taxon>
        <taxon>Hexapoda</taxon>
        <taxon>Insecta</taxon>
        <taxon>Pterygota</taxon>
        <taxon>Neoptera</taxon>
        <taxon>Polyneoptera</taxon>
        <taxon>Dictyoptera</taxon>
        <taxon>Blattodea</taxon>
        <taxon>Blattoidea</taxon>
        <taxon>Termitoidae</taxon>
        <taxon>Rhinotermitidae</taxon>
        <taxon>Coptotermes</taxon>
    </lineage>
</organism>
<reference evidence="6" key="1">
    <citation type="submission" date="2020-01" db="EMBL/GenBank/DDBJ databases">
        <title>Draft genome sequence of the Termite Coptotermes fromosanus.</title>
        <authorList>
            <person name="Itakura S."/>
            <person name="Yosikawa Y."/>
            <person name="Umezawa K."/>
        </authorList>
    </citation>
    <scope>NUCLEOTIDE SEQUENCE [LARGE SCALE GENOMIC DNA]</scope>
</reference>
<name>A0A6L2PFZ1_COPFO</name>